<dbReference type="EMBL" id="CP003051">
    <property type="protein sequence ID" value="AGA92135.1"/>
    <property type="molecule type" value="Genomic_DNA"/>
</dbReference>
<accession>L0H396</accession>
<dbReference type="AlphaFoldDB" id="L0H396"/>
<gene>
    <name evidence="1" type="ORF">Thimo_3472</name>
</gene>
<keyword evidence="2" id="KW-1185">Reference proteome</keyword>
<reference evidence="1 2" key="1">
    <citation type="submission" date="2011-09" db="EMBL/GenBank/DDBJ databases">
        <title>Complete sequence of chromosome of Thioflavicoccus mobilis 8321.</title>
        <authorList>
            <consortium name="US DOE Joint Genome Institute"/>
            <person name="Lucas S."/>
            <person name="Han J."/>
            <person name="Lapidus A."/>
            <person name="Cheng J.-F."/>
            <person name="Goodwin L."/>
            <person name="Pitluck S."/>
            <person name="Peters L."/>
            <person name="Ovchinnikova G."/>
            <person name="Lu M."/>
            <person name="Detter J.C."/>
            <person name="Han C."/>
            <person name="Tapia R."/>
            <person name="Land M."/>
            <person name="Hauser L."/>
            <person name="Kyrpides N."/>
            <person name="Ivanova N."/>
            <person name="Pagani I."/>
            <person name="Vogl K."/>
            <person name="Liu Z."/>
            <person name="Imhoff J."/>
            <person name="Thiel V."/>
            <person name="Frigaard N.-U."/>
            <person name="Bryant D."/>
            <person name="Woyke T."/>
        </authorList>
    </citation>
    <scope>NUCLEOTIDE SEQUENCE [LARGE SCALE GENOMIC DNA]</scope>
    <source>
        <strain evidence="1 2">8321</strain>
    </source>
</reference>
<dbReference type="Proteomes" id="UP000010816">
    <property type="component" value="Chromosome"/>
</dbReference>
<dbReference type="RefSeq" id="WP_015282262.1">
    <property type="nucleotide sequence ID" value="NC_019940.1"/>
</dbReference>
<dbReference type="HOGENOM" id="CLU_041246_2_0_6"/>
<dbReference type="InterPro" id="IPR027417">
    <property type="entry name" value="P-loop_NTPase"/>
</dbReference>
<organism evidence="1 2">
    <name type="scientific">Thioflavicoccus mobilis 8321</name>
    <dbReference type="NCBI Taxonomy" id="765912"/>
    <lineage>
        <taxon>Bacteria</taxon>
        <taxon>Pseudomonadati</taxon>
        <taxon>Pseudomonadota</taxon>
        <taxon>Gammaproteobacteria</taxon>
        <taxon>Chromatiales</taxon>
        <taxon>Chromatiaceae</taxon>
        <taxon>Thioflavicoccus</taxon>
    </lineage>
</organism>
<name>L0H396_9GAMM</name>
<dbReference type="eggNOG" id="COG0507">
    <property type="taxonomic scope" value="Bacteria"/>
</dbReference>
<evidence type="ECO:0000313" key="2">
    <source>
        <dbReference type="Proteomes" id="UP000010816"/>
    </source>
</evidence>
<evidence type="ECO:0000313" key="1">
    <source>
        <dbReference type="EMBL" id="AGA92135.1"/>
    </source>
</evidence>
<protein>
    <recommendedName>
        <fullName evidence="3">Orc1-like AAA ATPase domain-containing protein</fullName>
    </recommendedName>
</protein>
<dbReference type="PATRIC" id="fig|765912.4.peg.3402"/>
<dbReference type="STRING" id="765912.Thimo_3472"/>
<sequence length="452" mass="50575">MPTNPSANSETDPLRQLYKSLTGRGALPLDPDDPYYVRILQKTPEKDPILMLWQRLDWSEAESVHLLTGFRGNGKSTELRRLKALLERQSGARVFLVNMADFLLMTKPLELSDFVLSLMTALGQAVERETTLTALTHSYWERLQRFLTSEVKIEGFELDLQAADAPAKLGLRLKNEPDFKQRIQQHLRGHLSRLIADAQDYVVSLVTALRNEAGNPDLKVVLLVDSVEQIRGVGTEAGEVHDSVVDLFSGQAASLAFPLLHLVYTIPPYLLALAQNLGRTLGGHPVVSWPNVHVRSRDGAEDDAGLAIMETIIDKRHGNWRDIVPPAMLRQLAICSGGDLRDFFRLVGECVIALRTARLAAPTASLSEEMLKRVEEQLRNELLPIAEEDARWLARIHASKEASLPTTEALPALARFLDGNLIMNYLNGEPWYDVHPLLVDEIRRFLPTEGRS</sequence>
<proteinExistence type="predicted"/>
<evidence type="ECO:0008006" key="3">
    <source>
        <dbReference type="Google" id="ProtNLM"/>
    </source>
</evidence>
<dbReference type="OrthoDB" id="2022508at2"/>
<dbReference type="KEGG" id="tmb:Thimo_3472"/>
<dbReference type="SUPFAM" id="SSF52540">
    <property type="entry name" value="P-loop containing nucleoside triphosphate hydrolases"/>
    <property type="match status" value="1"/>
</dbReference>